<dbReference type="InterPro" id="IPR036388">
    <property type="entry name" value="WH-like_DNA-bd_sf"/>
</dbReference>
<accession>A0A845BP53</accession>
<dbReference type="PANTHER" id="PTHR10815:SF5">
    <property type="entry name" value="METHYLATED-DNA--PROTEIN-CYSTEINE METHYLTRANSFERASE"/>
    <property type="match status" value="1"/>
</dbReference>
<reference evidence="11 12" key="1">
    <citation type="submission" date="2019-12" db="EMBL/GenBank/DDBJ databases">
        <title>Neisseriaceae gen. nov. sp. Genome sequencing and assembly.</title>
        <authorList>
            <person name="Liu Z."/>
            <person name="Li A."/>
        </authorList>
    </citation>
    <scope>NUCLEOTIDE SEQUENCE [LARGE SCALE GENOMIC DNA]</scope>
    <source>
        <strain evidence="11 12">B2N2-7</strain>
    </source>
</reference>
<dbReference type="GO" id="GO:0006307">
    <property type="term" value="P:DNA alkylation repair"/>
    <property type="evidence" value="ECO:0007669"/>
    <property type="project" value="UniProtKB-UniRule"/>
</dbReference>
<dbReference type="InterPro" id="IPR036631">
    <property type="entry name" value="MGMT_N_sf"/>
</dbReference>
<dbReference type="GO" id="GO:0005737">
    <property type="term" value="C:cytoplasm"/>
    <property type="evidence" value="ECO:0007669"/>
    <property type="project" value="UniProtKB-SubCell"/>
</dbReference>
<comment type="subcellular location">
    <subcellularLocation>
        <location evidence="9">Cytoplasm</location>
    </subcellularLocation>
</comment>
<dbReference type="EC" id="2.1.1.63" evidence="9"/>
<evidence type="ECO:0000256" key="6">
    <source>
        <dbReference type="ARBA" id="ARBA00022763"/>
    </source>
</evidence>
<dbReference type="EMBL" id="WSSB01000006">
    <property type="protein sequence ID" value="MXR37034.1"/>
    <property type="molecule type" value="Genomic_DNA"/>
</dbReference>
<dbReference type="PROSITE" id="PS00374">
    <property type="entry name" value="MGMT"/>
    <property type="match status" value="1"/>
</dbReference>
<dbReference type="InterPro" id="IPR014048">
    <property type="entry name" value="MethylDNA_cys_MeTrfase_DNA-bd"/>
</dbReference>
<keyword evidence="6 9" id="KW-0227">DNA damage</keyword>
<evidence type="ECO:0000256" key="7">
    <source>
        <dbReference type="ARBA" id="ARBA00023204"/>
    </source>
</evidence>
<dbReference type="HAMAP" id="MF_00772">
    <property type="entry name" value="OGT"/>
    <property type="match status" value="1"/>
</dbReference>
<protein>
    <recommendedName>
        <fullName evidence="9">Methylated-DNA--protein-cysteine methyltransferase</fullName>
        <ecNumber evidence="9">2.1.1.63</ecNumber>
    </recommendedName>
    <alternativeName>
        <fullName evidence="9">6-O-methylguanine-DNA methyltransferase</fullName>
        <shortName evidence="9">MGMT</shortName>
    </alternativeName>
    <alternativeName>
        <fullName evidence="9">O-6-methylguanine-DNA-alkyltransferase</fullName>
    </alternativeName>
</protein>
<name>A0A845BP53_9NEIS</name>
<keyword evidence="5 9" id="KW-0808">Transferase</keyword>
<evidence type="ECO:0000313" key="11">
    <source>
        <dbReference type="EMBL" id="MXR37034.1"/>
    </source>
</evidence>
<dbReference type="InterPro" id="IPR023546">
    <property type="entry name" value="MGMT"/>
</dbReference>
<evidence type="ECO:0000256" key="3">
    <source>
        <dbReference type="ARBA" id="ARBA00022490"/>
    </source>
</evidence>
<gene>
    <name evidence="11" type="ORF">GQF02_08620</name>
</gene>
<keyword evidence="7 9" id="KW-0234">DNA repair</keyword>
<dbReference type="PANTHER" id="PTHR10815">
    <property type="entry name" value="METHYLATED-DNA--PROTEIN-CYSTEINE METHYLTRANSFERASE"/>
    <property type="match status" value="1"/>
</dbReference>
<dbReference type="GO" id="GO:0003908">
    <property type="term" value="F:methylated-DNA-[protein]-cysteine S-methyltransferase activity"/>
    <property type="evidence" value="ECO:0007669"/>
    <property type="project" value="UniProtKB-UniRule"/>
</dbReference>
<dbReference type="Pfam" id="PF01035">
    <property type="entry name" value="DNA_binding_1"/>
    <property type="match status" value="1"/>
</dbReference>
<dbReference type="InterPro" id="IPR001497">
    <property type="entry name" value="MethylDNA_cys_MeTrfase_AS"/>
</dbReference>
<evidence type="ECO:0000259" key="10">
    <source>
        <dbReference type="Pfam" id="PF01035"/>
    </source>
</evidence>
<dbReference type="Proteomes" id="UP000467214">
    <property type="component" value="Unassembled WGS sequence"/>
</dbReference>
<dbReference type="CDD" id="cd06445">
    <property type="entry name" value="ATase"/>
    <property type="match status" value="1"/>
</dbReference>
<keyword evidence="12" id="KW-1185">Reference proteome</keyword>
<dbReference type="NCBIfam" id="TIGR00589">
    <property type="entry name" value="ogt"/>
    <property type="match status" value="1"/>
</dbReference>
<dbReference type="AlphaFoldDB" id="A0A845BP53"/>
<evidence type="ECO:0000256" key="4">
    <source>
        <dbReference type="ARBA" id="ARBA00022603"/>
    </source>
</evidence>
<evidence type="ECO:0000256" key="5">
    <source>
        <dbReference type="ARBA" id="ARBA00022679"/>
    </source>
</evidence>
<dbReference type="GO" id="GO:0032259">
    <property type="term" value="P:methylation"/>
    <property type="evidence" value="ECO:0007669"/>
    <property type="project" value="UniProtKB-KW"/>
</dbReference>
<comment type="catalytic activity">
    <reaction evidence="1 9">
        <text>a 4-O-methyl-thymidine in DNA + L-cysteinyl-[protein] = a thymidine in DNA + S-methyl-L-cysteinyl-[protein]</text>
        <dbReference type="Rhea" id="RHEA:53428"/>
        <dbReference type="Rhea" id="RHEA-COMP:10131"/>
        <dbReference type="Rhea" id="RHEA-COMP:10132"/>
        <dbReference type="Rhea" id="RHEA-COMP:13555"/>
        <dbReference type="Rhea" id="RHEA-COMP:13556"/>
        <dbReference type="ChEBI" id="CHEBI:29950"/>
        <dbReference type="ChEBI" id="CHEBI:82612"/>
        <dbReference type="ChEBI" id="CHEBI:137386"/>
        <dbReference type="ChEBI" id="CHEBI:137387"/>
        <dbReference type="EC" id="2.1.1.63"/>
    </reaction>
</comment>
<comment type="catalytic activity">
    <reaction evidence="8 9">
        <text>a 6-O-methyl-2'-deoxyguanosine in DNA + L-cysteinyl-[protein] = S-methyl-L-cysteinyl-[protein] + a 2'-deoxyguanosine in DNA</text>
        <dbReference type="Rhea" id="RHEA:24000"/>
        <dbReference type="Rhea" id="RHEA-COMP:10131"/>
        <dbReference type="Rhea" id="RHEA-COMP:10132"/>
        <dbReference type="Rhea" id="RHEA-COMP:11367"/>
        <dbReference type="Rhea" id="RHEA-COMP:11368"/>
        <dbReference type="ChEBI" id="CHEBI:29950"/>
        <dbReference type="ChEBI" id="CHEBI:82612"/>
        <dbReference type="ChEBI" id="CHEBI:85445"/>
        <dbReference type="ChEBI" id="CHEBI:85448"/>
        <dbReference type="EC" id="2.1.1.63"/>
    </reaction>
</comment>
<keyword evidence="4 9" id="KW-0489">Methyltransferase</keyword>
<dbReference type="Gene3D" id="1.10.10.10">
    <property type="entry name" value="Winged helix-like DNA-binding domain superfamily/Winged helix DNA-binding domain"/>
    <property type="match status" value="1"/>
</dbReference>
<dbReference type="RefSeq" id="WP_160796392.1">
    <property type="nucleotide sequence ID" value="NZ_WSSB01000006.1"/>
</dbReference>
<comment type="function">
    <text evidence="9">Involved in the cellular defense against the biological effects of O6-methylguanine (O6-MeG) and O4-methylthymine (O4-MeT) in DNA. Repairs the methylated nucleobase in DNA by stoichiometrically transferring the methyl group to a cysteine residue in the enzyme. This is a suicide reaction: the enzyme is irreversibly inactivated.</text>
</comment>
<feature type="domain" description="Methylated-DNA-[protein]-cysteine S-methyltransferase DNA binding" evidence="10">
    <location>
        <begin position="87"/>
        <end position="166"/>
    </location>
</feature>
<comment type="similarity">
    <text evidence="2 9">Belongs to the MGMT family.</text>
</comment>
<dbReference type="Gene3D" id="3.30.160.70">
    <property type="entry name" value="Methylated DNA-protein cysteine methyltransferase domain"/>
    <property type="match status" value="1"/>
</dbReference>
<evidence type="ECO:0000256" key="8">
    <source>
        <dbReference type="ARBA" id="ARBA00049348"/>
    </source>
</evidence>
<evidence type="ECO:0000256" key="1">
    <source>
        <dbReference type="ARBA" id="ARBA00001286"/>
    </source>
</evidence>
<dbReference type="FunFam" id="1.10.10.10:FF:000214">
    <property type="entry name" value="Methylated-DNA--protein-cysteine methyltransferase"/>
    <property type="match status" value="1"/>
</dbReference>
<dbReference type="SUPFAM" id="SSF46767">
    <property type="entry name" value="Methylated DNA-protein cysteine methyltransferase, C-terminal domain"/>
    <property type="match status" value="1"/>
</dbReference>
<sequence length="177" mass="19450">MKHIAIDYVKTPLGELVLGAWGGQLCLCDWRYRKMRARIDARITHQLNAAMHETPTPVTELAKRQLADYFAGTRTHFELPLLMVGSDFQRRVWHALLEVPYGARASYLALATRMGRPEAVRAVASANGANALAIIVPCHRIIGSDGELTGYAGGLEAKRKLLALESSHPASQSALFD</sequence>
<keyword evidence="3 9" id="KW-0963">Cytoplasm</keyword>
<evidence type="ECO:0000313" key="12">
    <source>
        <dbReference type="Proteomes" id="UP000467214"/>
    </source>
</evidence>
<evidence type="ECO:0000256" key="9">
    <source>
        <dbReference type="HAMAP-Rule" id="MF_00772"/>
    </source>
</evidence>
<evidence type="ECO:0000256" key="2">
    <source>
        <dbReference type="ARBA" id="ARBA00008711"/>
    </source>
</evidence>
<organism evidence="11 12">
    <name type="scientific">Craterilacuibacter sinensis</name>
    <dbReference type="NCBI Taxonomy" id="2686017"/>
    <lineage>
        <taxon>Bacteria</taxon>
        <taxon>Pseudomonadati</taxon>
        <taxon>Pseudomonadota</taxon>
        <taxon>Betaproteobacteria</taxon>
        <taxon>Neisseriales</taxon>
        <taxon>Neisseriaceae</taxon>
        <taxon>Craterilacuibacter</taxon>
    </lineage>
</organism>
<feature type="active site" description="Nucleophile; methyl group acceptor" evidence="9">
    <location>
        <position position="138"/>
    </location>
</feature>
<comment type="caution">
    <text evidence="11">The sequence shown here is derived from an EMBL/GenBank/DDBJ whole genome shotgun (WGS) entry which is preliminary data.</text>
</comment>
<dbReference type="InterPro" id="IPR036217">
    <property type="entry name" value="MethylDNA_cys_MeTrfase_DNAb"/>
</dbReference>
<proteinExistence type="inferred from homology"/>
<comment type="miscellaneous">
    <text evidence="9">This enzyme catalyzes only one turnover and therefore is not strictly catalytic. According to one definition, an enzyme is a biocatalyst that acts repeatedly and over many reaction cycles.</text>
</comment>
<dbReference type="SUPFAM" id="SSF53155">
    <property type="entry name" value="Methylated DNA-protein cysteine methyltransferase domain"/>
    <property type="match status" value="1"/>
</dbReference>